<proteinExistence type="predicted"/>
<accession>G9Y7L8</accession>
<reference evidence="1 2" key="1">
    <citation type="submission" date="2011-08" db="EMBL/GenBank/DDBJ databases">
        <authorList>
            <person name="Weinstock G."/>
            <person name="Sodergren E."/>
            <person name="Clifton S."/>
            <person name="Fulton L."/>
            <person name="Fulton B."/>
            <person name="Courtney L."/>
            <person name="Fronick C."/>
            <person name="Harrison M."/>
            <person name="Strong C."/>
            <person name="Farmer C."/>
            <person name="Delahaunty K."/>
            <person name="Markovic C."/>
            <person name="Hall O."/>
            <person name="Minx P."/>
            <person name="Tomlinson C."/>
            <person name="Mitreva M."/>
            <person name="Hou S."/>
            <person name="Chen J."/>
            <person name="Wollam A."/>
            <person name="Pepin K.H."/>
            <person name="Johnson M."/>
            <person name="Bhonagiri V."/>
            <person name="Zhang X."/>
            <person name="Suruliraj S."/>
            <person name="Warren W."/>
            <person name="Chinwalla A."/>
            <person name="Mardis E.R."/>
            <person name="Wilson R.K."/>
        </authorList>
    </citation>
    <scope>NUCLEOTIDE SEQUENCE [LARGE SCALE GENOMIC DNA]</scope>
    <source>
        <strain evidence="1 2">ATCC 51873</strain>
    </source>
</reference>
<evidence type="ECO:0000313" key="1">
    <source>
        <dbReference type="EMBL" id="EHM41865.1"/>
    </source>
</evidence>
<dbReference type="Proteomes" id="UP000005959">
    <property type="component" value="Unassembled WGS sequence"/>
</dbReference>
<gene>
    <name evidence="1" type="ORF">HMPREF0454_02542</name>
</gene>
<sequence length="50" mass="5775">MNAQMVYQVYGAWMEETNSEQVAMLNQTYLTLLHPCPIAKLAVDKLFIKQ</sequence>
<dbReference type="HOGENOM" id="CLU_3118422_0_0_6"/>
<dbReference type="EMBL" id="AGCI01000062">
    <property type="protein sequence ID" value="EHM41865.1"/>
    <property type="molecule type" value="Genomic_DNA"/>
</dbReference>
<protein>
    <submittedName>
        <fullName evidence="1">Uncharacterized protein</fullName>
    </submittedName>
</protein>
<organism evidence="1 2">
    <name type="scientific">Hafnia alvei ATCC 51873</name>
    <dbReference type="NCBI Taxonomy" id="1002364"/>
    <lineage>
        <taxon>Bacteria</taxon>
        <taxon>Pseudomonadati</taxon>
        <taxon>Pseudomonadota</taxon>
        <taxon>Gammaproteobacteria</taxon>
        <taxon>Enterobacterales</taxon>
        <taxon>Hafniaceae</taxon>
        <taxon>Hafnia</taxon>
    </lineage>
</organism>
<dbReference type="AlphaFoldDB" id="G9Y7L8"/>
<name>G9Y7L8_HAFAL</name>
<comment type="caution">
    <text evidence="1">The sequence shown here is derived from an EMBL/GenBank/DDBJ whole genome shotgun (WGS) entry which is preliminary data.</text>
</comment>
<evidence type="ECO:0000313" key="2">
    <source>
        <dbReference type="Proteomes" id="UP000005959"/>
    </source>
</evidence>